<evidence type="ECO:0000256" key="1">
    <source>
        <dbReference type="ARBA" id="ARBA00004141"/>
    </source>
</evidence>
<evidence type="ECO:0000256" key="10">
    <source>
        <dbReference type="ARBA" id="ARBA00022824"/>
    </source>
</evidence>
<dbReference type="Pfam" id="PF14559">
    <property type="entry name" value="TPR_19"/>
    <property type="match status" value="1"/>
</dbReference>
<dbReference type="Proteomes" id="UP000694865">
    <property type="component" value="Unplaced"/>
</dbReference>
<keyword evidence="7 15" id="KW-0812">Transmembrane</keyword>
<evidence type="ECO:0000256" key="11">
    <source>
        <dbReference type="ARBA" id="ARBA00022989"/>
    </source>
</evidence>
<feature type="transmembrane region" description="Helical" evidence="15">
    <location>
        <begin position="134"/>
        <end position="152"/>
    </location>
</feature>
<keyword evidence="17" id="KW-1185">Reference proteome</keyword>
<feature type="transmembrane region" description="Helical" evidence="15">
    <location>
        <begin position="368"/>
        <end position="385"/>
    </location>
</feature>
<protein>
    <recommendedName>
        <fullName evidence="5">dolichyl-phosphate-mannose--protein mannosyltransferase</fullName>
        <ecNumber evidence="5">2.4.1.109</ecNumber>
    </recommendedName>
</protein>
<keyword evidence="9 13" id="KW-0802">TPR repeat</keyword>
<feature type="domain" description="DUF1736" evidence="16">
    <location>
        <begin position="245"/>
        <end position="317"/>
    </location>
</feature>
<evidence type="ECO:0000256" key="5">
    <source>
        <dbReference type="ARBA" id="ARBA00012839"/>
    </source>
</evidence>
<dbReference type="SMART" id="SM00028">
    <property type="entry name" value="TPR"/>
    <property type="match status" value="11"/>
</dbReference>
<keyword evidence="11 15" id="KW-1133">Transmembrane helix</keyword>
<dbReference type="InterPro" id="IPR013618">
    <property type="entry name" value="TMTC_DUF1736"/>
</dbReference>
<evidence type="ECO:0000256" key="3">
    <source>
        <dbReference type="ARBA" id="ARBA00004922"/>
    </source>
</evidence>
<evidence type="ECO:0000256" key="15">
    <source>
        <dbReference type="SAM" id="Phobius"/>
    </source>
</evidence>
<feature type="transmembrane region" description="Helical" evidence="15">
    <location>
        <begin position="267"/>
        <end position="287"/>
    </location>
</feature>
<dbReference type="EC" id="2.4.1.109" evidence="5"/>
<feature type="repeat" description="TPR" evidence="13">
    <location>
        <begin position="539"/>
        <end position="572"/>
    </location>
</feature>
<evidence type="ECO:0000259" key="16">
    <source>
        <dbReference type="Pfam" id="PF08409"/>
    </source>
</evidence>
<evidence type="ECO:0000256" key="13">
    <source>
        <dbReference type="PROSITE-ProRule" id="PRU00339"/>
    </source>
</evidence>
<keyword evidence="6" id="KW-0808">Transferase</keyword>
<feature type="repeat" description="TPR" evidence="13">
    <location>
        <begin position="640"/>
        <end position="673"/>
    </location>
</feature>
<dbReference type="RefSeq" id="XP_006817999.1">
    <property type="nucleotide sequence ID" value="XM_006817936.1"/>
</dbReference>
<feature type="repeat" description="TPR" evidence="13">
    <location>
        <begin position="573"/>
        <end position="606"/>
    </location>
</feature>
<feature type="transmembrane region" description="Helical" evidence="15">
    <location>
        <begin position="190"/>
        <end position="209"/>
    </location>
</feature>
<organism evidence="17 18">
    <name type="scientific">Saccoglossus kowalevskii</name>
    <name type="common">Acorn worm</name>
    <dbReference type="NCBI Taxonomy" id="10224"/>
    <lineage>
        <taxon>Eukaryota</taxon>
        <taxon>Metazoa</taxon>
        <taxon>Hemichordata</taxon>
        <taxon>Enteropneusta</taxon>
        <taxon>Harrimaniidae</taxon>
        <taxon>Saccoglossus</taxon>
    </lineage>
</organism>
<dbReference type="PROSITE" id="PS50293">
    <property type="entry name" value="TPR_REGION"/>
    <property type="match status" value="2"/>
</dbReference>
<evidence type="ECO:0000256" key="12">
    <source>
        <dbReference type="ARBA" id="ARBA00023136"/>
    </source>
</evidence>
<name>A0ABM0MDA8_SACKO</name>
<feature type="repeat" description="TPR" evidence="13">
    <location>
        <begin position="439"/>
        <end position="472"/>
    </location>
</feature>
<comment type="subcellular location">
    <subcellularLocation>
        <location evidence="2">Endoplasmic reticulum</location>
    </subcellularLocation>
    <subcellularLocation>
        <location evidence="1">Membrane</location>
        <topology evidence="1">Multi-pass membrane protein</topology>
    </subcellularLocation>
</comment>
<evidence type="ECO:0000256" key="14">
    <source>
        <dbReference type="SAM" id="MobiDB-lite"/>
    </source>
</evidence>
<feature type="compositionally biased region" description="Basic and acidic residues" evidence="14">
    <location>
        <begin position="7"/>
        <end position="20"/>
    </location>
</feature>
<dbReference type="InterPro" id="IPR052943">
    <property type="entry name" value="TMTC_O-mannosyl-trnsfr"/>
</dbReference>
<dbReference type="InterPro" id="IPR013105">
    <property type="entry name" value="TPR_2"/>
</dbReference>
<proteinExistence type="inferred from homology"/>
<dbReference type="InterPro" id="IPR011990">
    <property type="entry name" value="TPR-like_helical_dom_sf"/>
</dbReference>
<dbReference type="Pfam" id="PF13424">
    <property type="entry name" value="TPR_12"/>
    <property type="match status" value="1"/>
</dbReference>
<dbReference type="Pfam" id="PF07719">
    <property type="entry name" value="TPR_2"/>
    <property type="match status" value="1"/>
</dbReference>
<accession>A0ABM0MDA8</accession>
<dbReference type="Pfam" id="PF13432">
    <property type="entry name" value="TPR_16"/>
    <property type="match status" value="2"/>
</dbReference>
<evidence type="ECO:0000256" key="9">
    <source>
        <dbReference type="ARBA" id="ARBA00022803"/>
    </source>
</evidence>
<evidence type="ECO:0000256" key="4">
    <source>
        <dbReference type="ARBA" id="ARBA00007882"/>
    </source>
</evidence>
<dbReference type="SUPFAM" id="SSF48452">
    <property type="entry name" value="TPR-like"/>
    <property type="match status" value="2"/>
</dbReference>
<gene>
    <name evidence="18" type="primary">LOC102801124</name>
</gene>
<dbReference type="PANTHER" id="PTHR44809:SF1">
    <property type="entry name" value="PROTEIN O-MANNOSYL-TRANSFERASE TMTC1"/>
    <property type="match status" value="1"/>
</dbReference>
<feature type="repeat" description="TPR" evidence="13">
    <location>
        <begin position="747"/>
        <end position="780"/>
    </location>
</feature>
<keyword evidence="8" id="KW-0677">Repeat</keyword>
<feature type="transmembrane region" description="Helical" evidence="15">
    <location>
        <begin position="308"/>
        <end position="329"/>
    </location>
</feature>
<reference evidence="18" key="1">
    <citation type="submission" date="2025-08" db="UniProtKB">
        <authorList>
            <consortium name="RefSeq"/>
        </authorList>
    </citation>
    <scope>IDENTIFICATION</scope>
    <source>
        <tissue evidence="18">Testes</tissue>
    </source>
</reference>
<feature type="region of interest" description="Disordered" evidence="14">
    <location>
        <begin position="1"/>
        <end position="20"/>
    </location>
</feature>
<dbReference type="Pfam" id="PF08409">
    <property type="entry name" value="TMTC_DUF1736"/>
    <property type="match status" value="1"/>
</dbReference>
<feature type="repeat" description="TPR" evidence="13">
    <location>
        <begin position="781"/>
        <end position="814"/>
    </location>
</feature>
<dbReference type="GeneID" id="102801124"/>
<evidence type="ECO:0000256" key="2">
    <source>
        <dbReference type="ARBA" id="ARBA00004240"/>
    </source>
</evidence>
<dbReference type="PROSITE" id="PS50005">
    <property type="entry name" value="TPR"/>
    <property type="match status" value="7"/>
</dbReference>
<keyword evidence="12 15" id="KW-0472">Membrane</keyword>
<sequence>MKKRQKSSPDHHPQLDDNLNRTKASPVYSAISEDILPIKKGFILPELSLLLYTTVITIMCIVCYYNSLEGDFVHDDIMAIRDNEDIRPGSPIRDVFLNDFWGKRMSDNTSHKSYRPLCVLTFRMNYYLSGLDPYSYHIVNVVLHTLVSVLFLHLCHTIVFLDIKPAFVAALLFATHPVHTEAVTGIVGRADVLACLLFILSFLTFLRILNSKSIDSTCLPLVKRIIVILIMVLILMVFRIWMLNGQLPAFSDQDNPASFAPHLSTRFLTYSYLIVFNGLLLLSPITLCYDWQMGSIPLVESITDPRNLATFCFFIVMAILAIHCLQCFVKEKLNHLRIILIGLSFLVIPFIPASNLFIRVGFVVAERILYIPSLGFCVLVAHGLNSVCKSSNKNMSSAVTALVIAVALFFTWRTIIRNPVWHSREALFKSGVHTLPHNAKAHYNYANLLKDTDRHVEAIQHYRKTLELYPSHASAHNNLGTMLKDDKECEFHFTQAIAINPMHVRAHFNLANQLGKIPDRQDEAIRLLLRAIEIKDDYAEAYTSLAGILMDRGQYDDAEKLYKKVIELTPNDGNVYNNYGALLVKRDLREEALAEYHRCLSVNPNHTVAMVNIARLQRKMGNTRDAELMFKRALAVKREADTLKSLGALYFNTDRISEAKVYFEEALGLDPESAEIRTHYAQLLARLKRFDDALNILNDVIKRQPEYSGAYRHIAGVYGLITKHTEAIKHIDKYLELEPDLDPVVKAEIIYEKGNNYRDIGDNQLALKCYEDCVKVNPKFSTGQMNLGAMLHLQGDLSRASYHYNAALKLDPSNAVLQENIKKLQRRLAQIKNN</sequence>
<evidence type="ECO:0000313" key="18">
    <source>
        <dbReference type="RefSeq" id="XP_006817999.1"/>
    </source>
</evidence>
<evidence type="ECO:0000313" key="17">
    <source>
        <dbReference type="Proteomes" id="UP000694865"/>
    </source>
</evidence>
<dbReference type="PANTHER" id="PTHR44809">
    <property type="match status" value="1"/>
</dbReference>
<feature type="transmembrane region" description="Helical" evidence="15">
    <location>
        <begin position="397"/>
        <end position="416"/>
    </location>
</feature>
<feature type="transmembrane region" description="Helical" evidence="15">
    <location>
        <begin position="221"/>
        <end position="242"/>
    </location>
</feature>
<keyword evidence="10" id="KW-0256">Endoplasmic reticulum</keyword>
<comment type="pathway">
    <text evidence="3">Protein modification; protein glycosylation.</text>
</comment>
<comment type="similarity">
    <text evidence="4">Belongs to the TMTC family.</text>
</comment>
<feature type="transmembrane region" description="Helical" evidence="15">
    <location>
        <begin position="335"/>
        <end position="356"/>
    </location>
</feature>
<feature type="repeat" description="TPR" evidence="13">
    <location>
        <begin position="708"/>
        <end position="741"/>
    </location>
</feature>
<evidence type="ECO:0000256" key="7">
    <source>
        <dbReference type="ARBA" id="ARBA00022692"/>
    </source>
</evidence>
<dbReference type="InterPro" id="IPR019734">
    <property type="entry name" value="TPR_rpt"/>
</dbReference>
<feature type="transmembrane region" description="Helical" evidence="15">
    <location>
        <begin position="49"/>
        <end position="68"/>
    </location>
</feature>
<evidence type="ECO:0000256" key="8">
    <source>
        <dbReference type="ARBA" id="ARBA00022737"/>
    </source>
</evidence>
<dbReference type="Gene3D" id="1.25.40.10">
    <property type="entry name" value="Tetratricopeptide repeat domain"/>
    <property type="match status" value="4"/>
</dbReference>
<evidence type="ECO:0000256" key="6">
    <source>
        <dbReference type="ARBA" id="ARBA00022679"/>
    </source>
</evidence>